<protein>
    <submittedName>
        <fullName evidence="2">Uncharacterized protein</fullName>
    </submittedName>
</protein>
<feature type="region of interest" description="Disordered" evidence="1">
    <location>
        <begin position="399"/>
        <end position="426"/>
    </location>
</feature>
<reference evidence="2 3" key="1">
    <citation type="journal article" date="2007" name="Nature">
        <title>Evolution of genes and genomes on the Drosophila phylogeny.</title>
        <authorList>
            <consortium name="Drosophila 12 Genomes Consortium"/>
            <person name="Clark A.G."/>
            <person name="Eisen M.B."/>
            <person name="Smith D.R."/>
            <person name="Bergman C.M."/>
            <person name="Oliver B."/>
            <person name="Markow T.A."/>
            <person name="Kaufman T.C."/>
            <person name="Kellis M."/>
            <person name="Gelbart W."/>
            <person name="Iyer V.N."/>
            <person name="Pollard D.A."/>
            <person name="Sackton T.B."/>
            <person name="Larracuente A.M."/>
            <person name="Singh N.D."/>
            <person name="Abad J.P."/>
            <person name="Abt D.N."/>
            <person name="Adryan B."/>
            <person name="Aguade M."/>
            <person name="Akashi H."/>
            <person name="Anderson W.W."/>
            <person name="Aquadro C.F."/>
            <person name="Ardell D.H."/>
            <person name="Arguello R."/>
            <person name="Artieri C.G."/>
            <person name="Barbash D.A."/>
            <person name="Barker D."/>
            <person name="Barsanti P."/>
            <person name="Batterham P."/>
            <person name="Batzoglou S."/>
            <person name="Begun D."/>
            <person name="Bhutkar A."/>
            <person name="Blanco E."/>
            <person name="Bosak S.A."/>
            <person name="Bradley R.K."/>
            <person name="Brand A.D."/>
            <person name="Brent M.R."/>
            <person name="Brooks A.N."/>
            <person name="Brown R.H."/>
            <person name="Butlin R.K."/>
            <person name="Caggese C."/>
            <person name="Calvi B.R."/>
            <person name="Bernardo de Carvalho A."/>
            <person name="Caspi A."/>
            <person name="Castrezana S."/>
            <person name="Celniker S.E."/>
            <person name="Chang J.L."/>
            <person name="Chapple C."/>
            <person name="Chatterji S."/>
            <person name="Chinwalla A."/>
            <person name="Civetta A."/>
            <person name="Clifton S.W."/>
            <person name="Comeron J.M."/>
            <person name="Costello J.C."/>
            <person name="Coyne J.A."/>
            <person name="Daub J."/>
            <person name="David R.G."/>
            <person name="Delcher A.L."/>
            <person name="Delehaunty K."/>
            <person name="Do C.B."/>
            <person name="Ebling H."/>
            <person name="Edwards K."/>
            <person name="Eickbush T."/>
            <person name="Evans J.D."/>
            <person name="Filipski A."/>
            <person name="Findeiss S."/>
            <person name="Freyhult E."/>
            <person name="Fulton L."/>
            <person name="Fulton R."/>
            <person name="Garcia A.C."/>
            <person name="Gardiner A."/>
            <person name="Garfield D.A."/>
            <person name="Garvin B.E."/>
            <person name="Gibson G."/>
            <person name="Gilbert D."/>
            <person name="Gnerre S."/>
            <person name="Godfrey J."/>
            <person name="Good R."/>
            <person name="Gotea V."/>
            <person name="Gravely B."/>
            <person name="Greenberg A.J."/>
            <person name="Griffiths-Jones S."/>
            <person name="Gross S."/>
            <person name="Guigo R."/>
            <person name="Gustafson E.A."/>
            <person name="Haerty W."/>
            <person name="Hahn M.W."/>
            <person name="Halligan D.L."/>
            <person name="Halpern A.L."/>
            <person name="Halter G.M."/>
            <person name="Han M.V."/>
            <person name="Heger A."/>
            <person name="Hillier L."/>
            <person name="Hinrichs A.S."/>
            <person name="Holmes I."/>
            <person name="Hoskins R.A."/>
            <person name="Hubisz M.J."/>
            <person name="Hultmark D."/>
            <person name="Huntley M.A."/>
            <person name="Jaffe D.B."/>
            <person name="Jagadeeshan S."/>
            <person name="Jeck W.R."/>
            <person name="Johnson J."/>
            <person name="Jones C.D."/>
            <person name="Jordan W.C."/>
            <person name="Karpen G.H."/>
            <person name="Kataoka E."/>
            <person name="Keightley P.D."/>
            <person name="Kheradpour P."/>
            <person name="Kirkness E.F."/>
            <person name="Koerich L.B."/>
            <person name="Kristiansen K."/>
            <person name="Kudrna D."/>
            <person name="Kulathinal R.J."/>
            <person name="Kumar S."/>
            <person name="Kwok R."/>
            <person name="Lander E."/>
            <person name="Langley C.H."/>
            <person name="Lapoint R."/>
            <person name="Lazzaro B.P."/>
            <person name="Lee S.J."/>
            <person name="Levesque L."/>
            <person name="Li R."/>
            <person name="Lin C.F."/>
            <person name="Lin M.F."/>
            <person name="Lindblad-Toh K."/>
            <person name="Llopart A."/>
            <person name="Long M."/>
            <person name="Low L."/>
            <person name="Lozovsky E."/>
            <person name="Lu J."/>
            <person name="Luo M."/>
            <person name="Machado C.A."/>
            <person name="Makalowski W."/>
            <person name="Marzo M."/>
            <person name="Matsuda M."/>
            <person name="Matzkin L."/>
            <person name="McAllister B."/>
            <person name="McBride C.S."/>
            <person name="McKernan B."/>
            <person name="McKernan K."/>
            <person name="Mendez-Lago M."/>
            <person name="Minx P."/>
            <person name="Mollenhauer M.U."/>
            <person name="Montooth K."/>
            <person name="Mount S.M."/>
            <person name="Mu X."/>
            <person name="Myers E."/>
            <person name="Negre B."/>
            <person name="Newfeld S."/>
            <person name="Nielsen R."/>
            <person name="Noor M.A."/>
            <person name="O'Grady P."/>
            <person name="Pachter L."/>
            <person name="Papaceit M."/>
            <person name="Parisi M.J."/>
            <person name="Parisi M."/>
            <person name="Parts L."/>
            <person name="Pedersen J.S."/>
            <person name="Pesole G."/>
            <person name="Phillippy A.M."/>
            <person name="Ponting C.P."/>
            <person name="Pop M."/>
            <person name="Porcelli D."/>
            <person name="Powell J.R."/>
            <person name="Prohaska S."/>
            <person name="Pruitt K."/>
            <person name="Puig M."/>
            <person name="Quesneville H."/>
            <person name="Ram K.R."/>
            <person name="Rand D."/>
            <person name="Rasmussen M.D."/>
            <person name="Reed L.K."/>
            <person name="Reenan R."/>
            <person name="Reily A."/>
            <person name="Remington K.A."/>
            <person name="Rieger T.T."/>
            <person name="Ritchie M.G."/>
            <person name="Robin C."/>
            <person name="Rogers Y.H."/>
            <person name="Rohde C."/>
            <person name="Rozas J."/>
            <person name="Rubenfield M.J."/>
            <person name="Ruiz A."/>
            <person name="Russo S."/>
            <person name="Salzberg S.L."/>
            <person name="Sanchez-Gracia A."/>
            <person name="Saranga D.J."/>
            <person name="Sato H."/>
            <person name="Schaeffer S.W."/>
            <person name="Schatz M.C."/>
            <person name="Schlenke T."/>
            <person name="Schwartz R."/>
            <person name="Segarra C."/>
            <person name="Singh R.S."/>
            <person name="Sirot L."/>
            <person name="Sirota M."/>
            <person name="Sisneros N.B."/>
            <person name="Smith C.D."/>
            <person name="Smith T.F."/>
            <person name="Spieth J."/>
            <person name="Stage D.E."/>
            <person name="Stark A."/>
            <person name="Stephan W."/>
            <person name="Strausberg R.L."/>
            <person name="Strempel S."/>
            <person name="Sturgill D."/>
            <person name="Sutton G."/>
            <person name="Sutton G.G."/>
            <person name="Tao W."/>
            <person name="Teichmann S."/>
            <person name="Tobari Y.N."/>
            <person name="Tomimura Y."/>
            <person name="Tsolas J.M."/>
            <person name="Valente V.L."/>
            <person name="Venter E."/>
            <person name="Venter J.C."/>
            <person name="Vicario S."/>
            <person name="Vieira F.G."/>
            <person name="Vilella A.J."/>
            <person name="Villasante A."/>
            <person name="Walenz B."/>
            <person name="Wang J."/>
            <person name="Wasserman M."/>
            <person name="Watts T."/>
            <person name="Wilson D."/>
            <person name="Wilson R.K."/>
            <person name="Wing R.A."/>
            <person name="Wolfner M.F."/>
            <person name="Wong A."/>
            <person name="Wong G.K."/>
            <person name="Wu C.I."/>
            <person name="Wu G."/>
            <person name="Yamamoto D."/>
            <person name="Yang H.P."/>
            <person name="Yang S.P."/>
            <person name="Yorke J.A."/>
            <person name="Yoshida K."/>
            <person name="Zdobnov E."/>
            <person name="Zhang P."/>
            <person name="Zhang Y."/>
            <person name="Zimin A.V."/>
            <person name="Baldwin J."/>
            <person name="Abdouelleil A."/>
            <person name="Abdulkadir J."/>
            <person name="Abebe A."/>
            <person name="Abera B."/>
            <person name="Abreu J."/>
            <person name="Acer S.C."/>
            <person name="Aftuck L."/>
            <person name="Alexander A."/>
            <person name="An P."/>
            <person name="Anderson E."/>
            <person name="Anderson S."/>
            <person name="Arachi H."/>
            <person name="Azer M."/>
            <person name="Bachantsang P."/>
            <person name="Barry A."/>
            <person name="Bayul T."/>
            <person name="Berlin A."/>
            <person name="Bessette D."/>
            <person name="Bloom T."/>
            <person name="Blye J."/>
            <person name="Boguslavskiy L."/>
            <person name="Bonnet C."/>
            <person name="Boukhgalter B."/>
            <person name="Bourzgui I."/>
            <person name="Brown A."/>
            <person name="Cahill P."/>
            <person name="Channer S."/>
            <person name="Cheshatsang Y."/>
            <person name="Chuda L."/>
            <person name="Citroen M."/>
            <person name="Collymore A."/>
            <person name="Cooke P."/>
            <person name="Costello M."/>
            <person name="D'Aco K."/>
            <person name="Daza R."/>
            <person name="De Haan G."/>
            <person name="DeGray S."/>
            <person name="DeMaso C."/>
            <person name="Dhargay N."/>
            <person name="Dooley K."/>
            <person name="Dooley E."/>
            <person name="Doricent M."/>
            <person name="Dorje P."/>
            <person name="Dorjee K."/>
            <person name="Dupes A."/>
            <person name="Elong R."/>
            <person name="Falk J."/>
            <person name="Farina A."/>
            <person name="Faro S."/>
            <person name="Ferguson D."/>
            <person name="Fisher S."/>
            <person name="Foley C.D."/>
            <person name="Franke A."/>
            <person name="Friedrich D."/>
            <person name="Gadbois L."/>
            <person name="Gearin G."/>
            <person name="Gearin C.R."/>
            <person name="Giannoukos G."/>
            <person name="Goode T."/>
            <person name="Graham J."/>
            <person name="Grandbois E."/>
            <person name="Grewal S."/>
            <person name="Gyaltsen K."/>
            <person name="Hafez N."/>
            <person name="Hagos B."/>
            <person name="Hall J."/>
            <person name="Henson C."/>
            <person name="Hollinger A."/>
            <person name="Honan T."/>
            <person name="Huard M.D."/>
            <person name="Hughes L."/>
            <person name="Hurhula B."/>
            <person name="Husby M.E."/>
            <person name="Kamat A."/>
            <person name="Kanga B."/>
            <person name="Kashin S."/>
            <person name="Khazanovich D."/>
            <person name="Kisner P."/>
            <person name="Lance K."/>
            <person name="Lara M."/>
            <person name="Lee W."/>
            <person name="Lennon N."/>
            <person name="Letendre F."/>
            <person name="LeVine R."/>
            <person name="Lipovsky A."/>
            <person name="Liu X."/>
            <person name="Liu J."/>
            <person name="Liu S."/>
            <person name="Lokyitsang T."/>
            <person name="Lokyitsang Y."/>
            <person name="Lubonja R."/>
            <person name="Lui A."/>
            <person name="MacDonald P."/>
            <person name="Magnisalis V."/>
            <person name="Maru K."/>
            <person name="Matthews C."/>
            <person name="McCusker W."/>
            <person name="McDonough S."/>
            <person name="Mehta T."/>
            <person name="Meldrim J."/>
            <person name="Meneus L."/>
            <person name="Mihai O."/>
            <person name="Mihalev A."/>
            <person name="Mihova T."/>
            <person name="Mittelman R."/>
            <person name="Mlenga V."/>
            <person name="Montmayeur A."/>
            <person name="Mulrain L."/>
            <person name="Navidi A."/>
            <person name="Naylor J."/>
            <person name="Negash T."/>
            <person name="Nguyen T."/>
            <person name="Nguyen N."/>
            <person name="Nicol R."/>
            <person name="Norbu C."/>
            <person name="Norbu N."/>
            <person name="Novod N."/>
            <person name="O'Neill B."/>
            <person name="Osman S."/>
            <person name="Markiewicz E."/>
            <person name="Oyono O.L."/>
            <person name="Patti C."/>
            <person name="Phunkhang P."/>
            <person name="Pierre F."/>
            <person name="Priest M."/>
            <person name="Raghuraman S."/>
            <person name="Rege F."/>
            <person name="Reyes R."/>
            <person name="Rise C."/>
            <person name="Rogov P."/>
            <person name="Ross K."/>
            <person name="Ryan E."/>
            <person name="Settipalli S."/>
            <person name="Shea T."/>
            <person name="Sherpa N."/>
            <person name="Shi L."/>
            <person name="Shih D."/>
            <person name="Sparrow T."/>
            <person name="Spaulding J."/>
            <person name="Stalker J."/>
            <person name="Stange-Thomann N."/>
            <person name="Stavropoulos S."/>
            <person name="Stone C."/>
            <person name="Strader C."/>
            <person name="Tesfaye S."/>
            <person name="Thomson T."/>
            <person name="Thoulutsang Y."/>
            <person name="Thoulutsang D."/>
            <person name="Topham K."/>
            <person name="Topping I."/>
            <person name="Tsamla T."/>
            <person name="Vassiliev H."/>
            <person name="Vo A."/>
            <person name="Wangchuk T."/>
            <person name="Wangdi T."/>
            <person name="Weiand M."/>
            <person name="Wilkinson J."/>
            <person name="Wilson A."/>
            <person name="Yadav S."/>
            <person name="Young G."/>
            <person name="Yu Q."/>
            <person name="Zembek L."/>
            <person name="Zhong D."/>
            <person name="Zimmer A."/>
            <person name="Zwirko Z."/>
            <person name="Jaffe D.B."/>
            <person name="Alvarez P."/>
            <person name="Brockman W."/>
            <person name="Butler J."/>
            <person name="Chin C."/>
            <person name="Gnerre S."/>
            <person name="Grabherr M."/>
            <person name="Kleber M."/>
            <person name="Mauceli E."/>
            <person name="MacCallum I."/>
        </authorList>
    </citation>
    <scope>NUCLEOTIDE SEQUENCE [LARGE SCALE GENOMIC DNA]</scope>
    <source>
        <strain evidence="3">Tucson 15081-1352.22</strain>
    </source>
</reference>
<dbReference type="EMBL" id="CH933807">
    <property type="protein sequence ID" value="EDW11310.1"/>
    <property type="molecule type" value="Genomic_DNA"/>
</dbReference>
<dbReference type="OrthoDB" id="7862630at2759"/>
<name>B4KI28_DROMO</name>
<sequence>MKPHLDRLLTKPKPRAAVPTKIRRIRRLFVNIEANGCPKFSCSTTRPRVLVKPSYDPWAVAKCQQMEMNSAVYAYALNSLCTGTDSHWNDCGLERPSAGASEPGDMNELRLLLDNLNELQNGQQGNSFYQPRENLVSQSCRTADQAQPTYSMGSLPNYSQQFSERNMNCEADIRKAELNTLTDMLQQTMAKLDSLVSLQTEKQAQVPPQLDMSYMPQLGKLLDNGSPLGLLSKVPKSTRAKRLVKVMPVQPLVIMPAAVANQATATPTVAPTAPVTPVAPAKVPYTKYRTRLRKKRFKAAGTNTSADNSANLMSSSQIAESASHVKDSGTTMWCPRSCCKHCCGIVTDSATSMSESTLKTQQSEAKDTPMTPLSSPIQLTMPQSSFLGVSPQLSLLHAGSHTEGYQQSSPMDPGRLNGQNSYSNELPLSTLLRDGNYSVGASGKYTGGSPQTIFIAPGSYELPPPKSMLKNHGSYYEPPSAHGYGAHYQQMPVATEMSDQHPTSHDMDYEYTYNSQAPEKERSRAGKLSYSYTEEEEEEQLRAGSDSDAEQSCGDEWYHKVCHSLAELEEEQSYFSNMNTPQCTCDKGQQTDCLSTHQNTDQCSCTSDLKAAVNPSKIVPRCRKSSLKCRRRKPLAKPQSQVKSVSLPKTQTKIQTQSKTFPLEMDQSLPKYRVLKSMSEALPVAAQKHKKRRVYTCKQLARYQKLLALVESTEETYARIYRELKGNPMNRSIPFLRKRATGSTTYPTNWPQLGNSVTQHALLE</sequence>
<dbReference type="KEGG" id="dmo:Dmoj_GI14652"/>
<evidence type="ECO:0000256" key="1">
    <source>
        <dbReference type="SAM" id="MobiDB-lite"/>
    </source>
</evidence>
<feature type="compositionally biased region" description="Polar residues" evidence="1">
    <location>
        <begin position="353"/>
        <end position="363"/>
    </location>
</feature>
<dbReference type="OMA" id="CCKHCCG"/>
<evidence type="ECO:0000313" key="3">
    <source>
        <dbReference type="Proteomes" id="UP000009192"/>
    </source>
</evidence>
<proteinExistence type="predicted"/>
<gene>
    <name evidence="2" type="primary">Dmoj\GI14652</name>
    <name evidence="2" type="ORF">Dmoj_GI14652</name>
</gene>
<dbReference type="AlphaFoldDB" id="B4KI28"/>
<feature type="region of interest" description="Disordered" evidence="1">
    <location>
        <begin position="514"/>
        <end position="550"/>
    </location>
</feature>
<evidence type="ECO:0000313" key="2">
    <source>
        <dbReference type="EMBL" id="EDW11310.1"/>
    </source>
</evidence>
<keyword evidence="3" id="KW-1185">Reference proteome</keyword>
<dbReference type="InParanoid" id="B4KI28"/>
<organism evidence="2 3">
    <name type="scientific">Drosophila mojavensis</name>
    <name type="common">Fruit fly</name>
    <dbReference type="NCBI Taxonomy" id="7230"/>
    <lineage>
        <taxon>Eukaryota</taxon>
        <taxon>Metazoa</taxon>
        <taxon>Ecdysozoa</taxon>
        <taxon>Arthropoda</taxon>
        <taxon>Hexapoda</taxon>
        <taxon>Insecta</taxon>
        <taxon>Pterygota</taxon>
        <taxon>Neoptera</taxon>
        <taxon>Endopterygota</taxon>
        <taxon>Diptera</taxon>
        <taxon>Brachycera</taxon>
        <taxon>Muscomorpha</taxon>
        <taxon>Ephydroidea</taxon>
        <taxon>Drosophilidae</taxon>
        <taxon>Drosophila</taxon>
    </lineage>
</organism>
<accession>B4KI28</accession>
<feature type="region of interest" description="Disordered" evidence="1">
    <location>
        <begin position="353"/>
        <end position="378"/>
    </location>
</feature>
<dbReference type="Proteomes" id="UP000009192">
    <property type="component" value="Unassembled WGS sequence"/>
</dbReference>
<feature type="compositionally biased region" description="Polar residues" evidence="1">
    <location>
        <begin position="417"/>
        <end position="426"/>
    </location>
</feature>
<dbReference type="HOGENOM" id="CLU_375209_0_0_1"/>